<feature type="transmembrane region" description="Helical" evidence="1">
    <location>
        <begin position="12"/>
        <end position="31"/>
    </location>
</feature>
<keyword evidence="1" id="KW-0812">Transmembrane</keyword>
<evidence type="ECO:0000256" key="1">
    <source>
        <dbReference type="SAM" id="Phobius"/>
    </source>
</evidence>
<keyword evidence="1" id="KW-0472">Membrane</keyword>
<accession>A0A835RI99</accession>
<organism evidence="2 3">
    <name type="scientific">Vanilla planifolia</name>
    <name type="common">Vanilla</name>
    <dbReference type="NCBI Taxonomy" id="51239"/>
    <lineage>
        <taxon>Eukaryota</taxon>
        <taxon>Viridiplantae</taxon>
        <taxon>Streptophyta</taxon>
        <taxon>Embryophyta</taxon>
        <taxon>Tracheophyta</taxon>
        <taxon>Spermatophyta</taxon>
        <taxon>Magnoliopsida</taxon>
        <taxon>Liliopsida</taxon>
        <taxon>Asparagales</taxon>
        <taxon>Orchidaceae</taxon>
        <taxon>Vanilloideae</taxon>
        <taxon>Vanilleae</taxon>
        <taxon>Vanilla</taxon>
    </lineage>
</organism>
<dbReference type="EMBL" id="JADCNM010000004">
    <property type="protein sequence ID" value="KAG0486828.1"/>
    <property type="molecule type" value="Genomic_DNA"/>
</dbReference>
<comment type="caution">
    <text evidence="2">The sequence shown here is derived from an EMBL/GenBank/DDBJ whole genome shotgun (WGS) entry which is preliminary data.</text>
</comment>
<proteinExistence type="predicted"/>
<protein>
    <submittedName>
        <fullName evidence="2">Uncharacterized protein</fullName>
    </submittedName>
</protein>
<keyword evidence="1" id="KW-1133">Transmembrane helix</keyword>
<gene>
    <name evidence="2" type="ORF">HPP92_008923</name>
</gene>
<sequence length="59" mass="7192">MNVERLDLHLCFQLNAIACNMYYFGYFYCWSRIIEYIGKIMIDFIEDKGDENFEYSKIT</sequence>
<reference evidence="2 3" key="1">
    <citation type="journal article" date="2020" name="Nat. Food">
        <title>A phased Vanilla planifolia genome enables genetic improvement of flavour and production.</title>
        <authorList>
            <person name="Hasing T."/>
            <person name="Tang H."/>
            <person name="Brym M."/>
            <person name="Khazi F."/>
            <person name="Huang T."/>
            <person name="Chambers A.H."/>
        </authorList>
    </citation>
    <scope>NUCLEOTIDE SEQUENCE [LARGE SCALE GENOMIC DNA]</scope>
    <source>
        <tissue evidence="2">Leaf</tissue>
    </source>
</reference>
<dbReference type="AlphaFoldDB" id="A0A835RI99"/>
<name>A0A835RI99_VANPL</name>
<evidence type="ECO:0000313" key="2">
    <source>
        <dbReference type="EMBL" id="KAG0486828.1"/>
    </source>
</evidence>
<evidence type="ECO:0000313" key="3">
    <source>
        <dbReference type="Proteomes" id="UP000639772"/>
    </source>
</evidence>
<dbReference type="Proteomes" id="UP000639772">
    <property type="component" value="Unassembled WGS sequence"/>
</dbReference>